<feature type="transmembrane region" description="Helical" evidence="3">
    <location>
        <begin position="405"/>
        <end position="428"/>
    </location>
</feature>
<proteinExistence type="predicted"/>
<evidence type="ECO:0000256" key="3">
    <source>
        <dbReference type="SAM" id="Phobius"/>
    </source>
</evidence>
<dbReference type="KEGG" id="cvn:111112778"/>
<keyword evidence="3" id="KW-1133">Transmembrane helix</keyword>
<name>A0A8B8BTL9_CRAVI</name>
<evidence type="ECO:0000313" key="7">
    <source>
        <dbReference type="RefSeq" id="XP_022306272.1"/>
    </source>
</evidence>
<evidence type="ECO:0000259" key="4">
    <source>
        <dbReference type="SMART" id="SM00181"/>
    </source>
</evidence>
<evidence type="ECO:0000313" key="5">
    <source>
        <dbReference type="Proteomes" id="UP000694844"/>
    </source>
</evidence>
<dbReference type="Gene3D" id="2.170.300.10">
    <property type="entry name" value="Tie2 ligand-binding domain superfamily"/>
    <property type="match status" value="1"/>
</dbReference>
<organism evidence="5 6">
    <name type="scientific">Crassostrea virginica</name>
    <name type="common">Eastern oyster</name>
    <dbReference type="NCBI Taxonomy" id="6565"/>
    <lineage>
        <taxon>Eukaryota</taxon>
        <taxon>Metazoa</taxon>
        <taxon>Spiralia</taxon>
        <taxon>Lophotrochozoa</taxon>
        <taxon>Mollusca</taxon>
        <taxon>Bivalvia</taxon>
        <taxon>Autobranchia</taxon>
        <taxon>Pteriomorphia</taxon>
        <taxon>Ostreida</taxon>
        <taxon>Ostreoidea</taxon>
        <taxon>Ostreidae</taxon>
        <taxon>Crassostrea</taxon>
    </lineage>
</organism>
<dbReference type="Proteomes" id="UP000694844">
    <property type="component" value="Chromosome 9"/>
</dbReference>
<feature type="domain" description="EGF-like" evidence="4">
    <location>
        <begin position="276"/>
        <end position="311"/>
    </location>
</feature>
<dbReference type="OrthoDB" id="10252017at2759"/>
<dbReference type="InterPro" id="IPR008979">
    <property type="entry name" value="Galactose-bd-like_sf"/>
</dbReference>
<keyword evidence="1" id="KW-0245">EGF-like domain</keyword>
<dbReference type="GeneID" id="111112778"/>
<feature type="compositionally biased region" description="Acidic residues" evidence="2">
    <location>
        <begin position="464"/>
        <end position="475"/>
    </location>
</feature>
<protein>
    <submittedName>
        <fullName evidence="6 7">Multiple epidermal growth factor-like domains protein 10 isoform X1</fullName>
    </submittedName>
</protein>
<sequence length="475" mass="53238">MALGKSVWENTPWPGEENWRGDNAVDGRYTNRSAQGGQCVISYGKVENATWRVDLGGVVSISHIYIYYRTENMPRTCPTSFTSRLAGFFLYVSNTTSKQDGHLCFHEIQTVNGTPSEDQRIHCSVHGQYVIFYNERRPNVTYPSYYSEFAYYELCELEVYGCYNVGYYGPSCNKPCPINCQERRCDVNTGQCLGCVAGYQGQFCDQVCDQQTYGQQCSQSCGNCSNRETCHHINGTCLHGCNEGVLGMYCLTECNPGYYGRDCMYQCSENCNMTRRCNRFTGECDHGCKAGWTGTTCNQKCETGYFGPDCKSECGHCLNANQCHRGNGTCLRGCSAGYIGSFCREKCPSWSFGLNCVYRCNAFCRGNASCDHVTGTCIDGCIQGWNGPLCEKERQQTLSSSNDDILVISIVVPMIIVLCGSILNFIFWRRKNAKNIESQSKEPPAKIDKTKTIELSKQYSDLDHEGEDANPYEDL</sequence>
<dbReference type="RefSeq" id="XP_022306272.1">
    <property type="nucleotide sequence ID" value="XM_022450564.1"/>
</dbReference>
<accession>A0A8B8BTL9</accession>
<dbReference type="GO" id="GO:0005044">
    <property type="term" value="F:scavenger receptor activity"/>
    <property type="evidence" value="ECO:0007669"/>
    <property type="project" value="InterPro"/>
</dbReference>
<gene>
    <name evidence="6 7" type="primary">LOC111112778</name>
</gene>
<keyword evidence="5" id="KW-1185">Reference proteome</keyword>
<feature type="domain" description="EGF-like" evidence="4">
    <location>
        <begin position="316"/>
        <end position="357"/>
    </location>
</feature>
<dbReference type="Gene3D" id="2.60.120.260">
    <property type="entry name" value="Galactose-binding domain-like"/>
    <property type="match status" value="1"/>
</dbReference>
<evidence type="ECO:0000256" key="2">
    <source>
        <dbReference type="SAM" id="MobiDB-lite"/>
    </source>
</evidence>
<dbReference type="PANTHER" id="PTHR24043">
    <property type="entry name" value="SCAVENGER RECEPTOR CLASS F"/>
    <property type="match status" value="1"/>
</dbReference>
<evidence type="ECO:0000256" key="1">
    <source>
        <dbReference type="ARBA" id="ARBA00022536"/>
    </source>
</evidence>
<dbReference type="InterPro" id="IPR000742">
    <property type="entry name" value="EGF"/>
</dbReference>
<dbReference type="AlphaFoldDB" id="A0A8B8BTL9"/>
<evidence type="ECO:0000313" key="6">
    <source>
        <dbReference type="RefSeq" id="XP_022306271.1"/>
    </source>
</evidence>
<feature type="region of interest" description="Disordered" evidence="2">
    <location>
        <begin position="1"/>
        <end position="22"/>
    </location>
</feature>
<feature type="region of interest" description="Disordered" evidence="2">
    <location>
        <begin position="437"/>
        <end position="475"/>
    </location>
</feature>
<dbReference type="SUPFAM" id="SSF49785">
    <property type="entry name" value="Galactose-binding domain-like"/>
    <property type="match status" value="1"/>
</dbReference>
<dbReference type="RefSeq" id="XP_022306271.1">
    <property type="nucleotide sequence ID" value="XM_022450563.1"/>
</dbReference>
<dbReference type="InterPro" id="IPR042635">
    <property type="entry name" value="MEGF10/SREC1/2-like"/>
</dbReference>
<keyword evidence="3" id="KW-0472">Membrane</keyword>
<dbReference type="SMART" id="SM00181">
    <property type="entry name" value="EGF"/>
    <property type="match status" value="5"/>
</dbReference>
<keyword evidence="3" id="KW-0812">Transmembrane</keyword>
<feature type="domain" description="EGF-like" evidence="4">
    <location>
        <begin position="223"/>
        <end position="264"/>
    </location>
</feature>
<feature type="compositionally biased region" description="Basic and acidic residues" evidence="2">
    <location>
        <begin position="439"/>
        <end position="454"/>
    </location>
</feature>
<dbReference type="PANTHER" id="PTHR24043:SF8">
    <property type="entry name" value="EGF-LIKE DOMAIN-CONTAINING PROTEIN"/>
    <property type="match status" value="1"/>
</dbReference>
<reference evidence="6 7" key="1">
    <citation type="submission" date="2025-04" db="UniProtKB">
        <authorList>
            <consortium name="RefSeq"/>
        </authorList>
    </citation>
    <scope>IDENTIFICATION</scope>
    <source>
        <tissue evidence="6 7">Whole sample</tissue>
    </source>
</reference>
<feature type="domain" description="EGF-like" evidence="4">
    <location>
        <begin position="359"/>
        <end position="391"/>
    </location>
</feature>
<feature type="domain" description="EGF-like" evidence="4">
    <location>
        <begin position="175"/>
        <end position="205"/>
    </location>
</feature>